<evidence type="ECO:0000256" key="4">
    <source>
        <dbReference type="ARBA" id="ARBA00023136"/>
    </source>
</evidence>
<evidence type="ECO:0000256" key="1">
    <source>
        <dbReference type="ARBA" id="ARBA00004141"/>
    </source>
</evidence>
<comment type="subcellular location">
    <subcellularLocation>
        <location evidence="1 5">Membrane</location>
        <topology evidence="1 5">Multi-pass membrane protein</topology>
    </subcellularLocation>
</comment>
<feature type="transmembrane region" description="Helical" evidence="5">
    <location>
        <begin position="48"/>
        <end position="69"/>
    </location>
</feature>
<keyword evidence="2 5" id="KW-0812">Transmembrane</keyword>
<name>A0A9P6NX56_9BASI</name>
<gene>
    <name evidence="6" type="ORF">CROQUDRAFT_129758</name>
</gene>
<comment type="similarity">
    <text evidence="5">Belongs to the copper transporter (Ctr) (TC 1.A.56) family. SLC31A subfamily.</text>
</comment>
<keyword evidence="3 5" id="KW-1133">Transmembrane helix</keyword>
<reference evidence="6" key="1">
    <citation type="submission" date="2013-11" db="EMBL/GenBank/DDBJ databases">
        <title>Genome sequence of the fusiform rust pathogen reveals effectors for host alternation and coevolution with pine.</title>
        <authorList>
            <consortium name="DOE Joint Genome Institute"/>
            <person name="Smith K."/>
            <person name="Pendleton A."/>
            <person name="Kubisiak T."/>
            <person name="Anderson C."/>
            <person name="Salamov A."/>
            <person name="Aerts A."/>
            <person name="Riley R."/>
            <person name="Clum A."/>
            <person name="Lindquist E."/>
            <person name="Ence D."/>
            <person name="Campbell M."/>
            <person name="Kronenberg Z."/>
            <person name="Feau N."/>
            <person name="Dhillon B."/>
            <person name="Hamelin R."/>
            <person name="Burleigh J."/>
            <person name="Smith J."/>
            <person name="Yandell M."/>
            <person name="Nelson C."/>
            <person name="Grigoriev I."/>
            <person name="Davis J."/>
        </authorList>
    </citation>
    <scope>NUCLEOTIDE SEQUENCE</scope>
    <source>
        <strain evidence="6">G11</strain>
    </source>
</reference>
<sequence>MDMSGMDMSGMKTSSSNSSMSTMATYFTASLPISPLWFASWQPTTAGTTFAACLGLFGLAVLSKLLGVLRHQANMAWSMVQWQELTTVADTFDKAPEVPNNTIQRQIRSNARHVPPWVAEHEIPRGILAGLHAGLEYFLMLAVMSFNVYFFIAIVFGIFAGEVGFGRWIASSHSSAH</sequence>
<keyword evidence="5" id="KW-0813">Transport</keyword>
<keyword evidence="4 5" id="KW-0472">Membrane</keyword>
<proteinExistence type="inferred from homology"/>
<comment type="caution">
    <text evidence="6">The sequence shown here is derived from an EMBL/GenBank/DDBJ whole genome shotgun (WGS) entry which is preliminary data.</text>
</comment>
<evidence type="ECO:0000256" key="5">
    <source>
        <dbReference type="RuleBase" id="RU367022"/>
    </source>
</evidence>
<keyword evidence="5" id="KW-0186">Copper</keyword>
<evidence type="ECO:0000313" key="6">
    <source>
        <dbReference type="EMBL" id="KAG0151968.1"/>
    </source>
</evidence>
<dbReference type="Pfam" id="PF04145">
    <property type="entry name" value="Ctr"/>
    <property type="match status" value="1"/>
</dbReference>
<protein>
    <recommendedName>
        <fullName evidence="5">Copper transport protein</fullName>
    </recommendedName>
</protein>
<dbReference type="AlphaFoldDB" id="A0A9P6NX56"/>
<organism evidence="6 7">
    <name type="scientific">Cronartium quercuum f. sp. fusiforme G11</name>
    <dbReference type="NCBI Taxonomy" id="708437"/>
    <lineage>
        <taxon>Eukaryota</taxon>
        <taxon>Fungi</taxon>
        <taxon>Dikarya</taxon>
        <taxon>Basidiomycota</taxon>
        <taxon>Pucciniomycotina</taxon>
        <taxon>Pucciniomycetes</taxon>
        <taxon>Pucciniales</taxon>
        <taxon>Coleosporiaceae</taxon>
        <taxon>Cronartium</taxon>
    </lineage>
</organism>
<evidence type="ECO:0000256" key="2">
    <source>
        <dbReference type="ARBA" id="ARBA00022692"/>
    </source>
</evidence>
<dbReference type="Proteomes" id="UP000886653">
    <property type="component" value="Unassembled WGS sequence"/>
</dbReference>
<dbReference type="EMBL" id="MU167210">
    <property type="protein sequence ID" value="KAG0151968.1"/>
    <property type="molecule type" value="Genomic_DNA"/>
</dbReference>
<keyword evidence="7" id="KW-1185">Reference proteome</keyword>
<dbReference type="PANTHER" id="PTHR12483:SF27">
    <property type="entry name" value="COPPER TRANSPORT PROTEIN CTR1"/>
    <property type="match status" value="1"/>
</dbReference>
<dbReference type="PANTHER" id="PTHR12483">
    <property type="entry name" value="SOLUTE CARRIER FAMILY 31 COPPER TRANSPORTERS"/>
    <property type="match status" value="1"/>
</dbReference>
<evidence type="ECO:0000313" key="7">
    <source>
        <dbReference type="Proteomes" id="UP000886653"/>
    </source>
</evidence>
<dbReference type="GO" id="GO:0005375">
    <property type="term" value="F:copper ion transmembrane transporter activity"/>
    <property type="evidence" value="ECO:0007669"/>
    <property type="project" value="UniProtKB-UniRule"/>
</dbReference>
<keyword evidence="5" id="KW-0406">Ion transport</keyword>
<dbReference type="InterPro" id="IPR007274">
    <property type="entry name" value="Cop_transporter"/>
</dbReference>
<dbReference type="OrthoDB" id="73901at2759"/>
<accession>A0A9P6NX56</accession>
<keyword evidence="5" id="KW-0187">Copper transport</keyword>
<dbReference type="GO" id="GO:0005886">
    <property type="term" value="C:plasma membrane"/>
    <property type="evidence" value="ECO:0007669"/>
    <property type="project" value="TreeGrafter"/>
</dbReference>
<evidence type="ECO:0000256" key="3">
    <source>
        <dbReference type="ARBA" id="ARBA00022989"/>
    </source>
</evidence>
<feature type="transmembrane region" description="Helical" evidence="5">
    <location>
        <begin position="137"/>
        <end position="159"/>
    </location>
</feature>